<sequence>MFKKENNNFQVGGDNATNYQAAGDIIVNNGINQAELEKYISSLTVPQVCSDDLLINHYVCQDFSSLYEISFRDYRRFPLTNVRFLNNQVTQSLFDIIQSHSLSDRDVIIKSENYRSVEAYCEQFDNVTFPRGTSSPFKYYEVLRDIDTKELEDLSREDGLLKIMLTHNLHQKTCVAKAVGYEHGCWGIPLLEEIITRPLWGAFTAITNVSEDTIVLESIECDYLLNNGFTLLSDTREPKSIKLPPVPIPKDTTLVIPVALVLPQLGPVVSRSRSSYCGEEGERVQVLQHGSISIDYEDTYVYGDSLLINTVNYKKSSKHLIQTVQSLDFDNLLSYDMHWQIGSCPHLFINDGELKYVREVIASCQNVIGTDKYVVPIDIGELIVCELEDETTYFECIYVNGNELFSDIKLEKGEQLVVPVSKGDCVTFIGKYVPYGLPSTERSQSLTRAQVINQFLLTQNA</sequence>
<dbReference type="RefSeq" id="WP_060469802.1">
    <property type="nucleotide sequence ID" value="NZ_AP025514.1"/>
</dbReference>
<protein>
    <submittedName>
        <fullName evidence="1">Uncharacterized protein</fullName>
    </submittedName>
</protein>
<dbReference type="OrthoDB" id="5839272at2"/>
<evidence type="ECO:0000313" key="2">
    <source>
        <dbReference type="Proteomes" id="UP000057389"/>
    </source>
</evidence>
<organism evidence="1 2">
    <name type="scientific">Vibrio toranzoniae</name>
    <dbReference type="NCBI Taxonomy" id="1194427"/>
    <lineage>
        <taxon>Bacteria</taxon>
        <taxon>Pseudomonadati</taxon>
        <taxon>Pseudomonadota</taxon>
        <taxon>Gammaproteobacteria</taxon>
        <taxon>Vibrionales</taxon>
        <taxon>Vibrionaceae</taxon>
        <taxon>Vibrio</taxon>
    </lineage>
</organism>
<keyword evidence="2" id="KW-1185">Reference proteome</keyword>
<name>A0A120DF93_9VIBR</name>
<proteinExistence type="predicted"/>
<comment type="caution">
    <text evidence="1">The sequence shown here is derived from an EMBL/GenBank/DDBJ whole genome shotgun (WGS) entry which is preliminary data.</text>
</comment>
<accession>A0A120DF93</accession>
<gene>
    <name evidence="1" type="ORF">APQ14_19585</name>
</gene>
<dbReference type="EMBL" id="LMXU01000046">
    <property type="protein sequence ID" value="KWT98940.1"/>
    <property type="molecule type" value="Genomic_DNA"/>
</dbReference>
<reference evidence="1 2" key="1">
    <citation type="submission" date="2015-11" db="EMBL/GenBank/DDBJ databases">
        <title>Draft WGS of Vibrio toranzoniae.</title>
        <authorList>
            <person name="Lasa A."/>
            <person name="Romalde J.L."/>
        </authorList>
    </citation>
    <scope>NUCLEOTIDE SEQUENCE [LARGE SCALE GENOMIC DNA]</scope>
    <source>
        <strain evidence="1 2">Vb 10.8</strain>
    </source>
</reference>
<evidence type="ECO:0000313" key="1">
    <source>
        <dbReference type="EMBL" id="KWT98940.1"/>
    </source>
</evidence>
<dbReference type="GeneID" id="300178735"/>
<dbReference type="AlphaFoldDB" id="A0A120DF93"/>
<dbReference type="Proteomes" id="UP000057389">
    <property type="component" value="Unassembled WGS sequence"/>
</dbReference>